<gene>
    <name evidence="4" type="ORF">METZ01_LOCUS127835</name>
</gene>
<dbReference type="EMBL" id="UINC01017956">
    <property type="protein sequence ID" value="SVA74981.1"/>
    <property type="molecule type" value="Genomic_DNA"/>
</dbReference>
<dbReference type="NCBIfam" id="NF006811">
    <property type="entry name" value="PRK09333.1"/>
    <property type="match status" value="1"/>
</dbReference>
<dbReference type="InterPro" id="IPR036390">
    <property type="entry name" value="WH_DNA-bd_sf"/>
</dbReference>
<proteinExistence type="inferred from homology"/>
<keyword evidence="3" id="KW-0687">Ribonucleoprotein</keyword>
<evidence type="ECO:0000313" key="4">
    <source>
        <dbReference type="EMBL" id="SVA74981.1"/>
    </source>
</evidence>
<accession>A0A381YEH6</accession>
<reference evidence="4" key="1">
    <citation type="submission" date="2018-05" db="EMBL/GenBank/DDBJ databases">
        <authorList>
            <person name="Lanie J.A."/>
            <person name="Ng W.-L."/>
            <person name="Kazmierczak K.M."/>
            <person name="Andrzejewski T.M."/>
            <person name="Davidsen T.M."/>
            <person name="Wayne K.J."/>
            <person name="Tettelin H."/>
            <person name="Glass J.I."/>
            <person name="Rusch D."/>
            <person name="Podicherti R."/>
            <person name="Tsui H.-C.T."/>
            <person name="Winkler M.E."/>
        </authorList>
    </citation>
    <scope>NUCLEOTIDE SEQUENCE</scope>
</reference>
<sequence>MTTYHDVPADLLIAELATRLQGMDQVSAPEWADYVKTGSHRERPPVQADWWYVRSAAVLRKVAMMGPIGANHMAQQFGGPKDRGVKQNRAVSGSRNIARTILQQLSACDLIISKHNLAGTVNLGKILTGTGQSMLDDAAHAVRGSAEEKYPGLSGF</sequence>
<dbReference type="GO" id="GO:0003723">
    <property type="term" value="F:RNA binding"/>
    <property type="evidence" value="ECO:0007669"/>
    <property type="project" value="TreeGrafter"/>
</dbReference>
<dbReference type="PANTHER" id="PTHR11710:SF0">
    <property type="entry name" value="40S RIBOSOMAL PROTEIN S19"/>
    <property type="match status" value="1"/>
</dbReference>
<dbReference type="AlphaFoldDB" id="A0A381YEH6"/>
<evidence type="ECO:0008006" key="5">
    <source>
        <dbReference type="Google" id="ProtNLM"/>
    </source>
</evidence>
<dbReference type="PANTHER" id="PTHR11710">
    <property type="entry name" value="40S RIBOSOMAL PROTEIN S19"/>
    <property type="match status" value="1"/>
</dbReference>
<protein>
    <recommendedName>
        <fullName evidence="5">30S ribosomal protein S19e</fullName>
    </recommendedName>
</protein>
<comment type="similarity">
    <text evidence="1">Belongs to the eukaryotic ribosomal protein eS19 family.</text>
</comment>
<dbReference type="SMART" id="SM01413">
    <property type="entry name" value="Ribosomal_S19e"/>
    <property type="match status" value="1"/>
</dbReference>
<evidence type="ECO:0000256" key="2">
    <source>
        <dbReference type="ARBA" id="ARBA00022980"/>
    </source>
</evidence>
<dbReference type="InterPro" id="IPR036388">
    <property type="entry name" value="WH-like_DNA-bd_sf"/>
</dbReference>
<dbReference type="GO" id="GO:0006412">
    <property type="term" value="P:translation"/>
    <property type="evidence" value="ECO:0007669"/>
    <property type="project" value="InterPro"/>
</dbReference>
<dbReference type="Gene3D" id="1.10.10.10">
    <property type="entry name" value="Winged helix-like DNA-binding domain superfamily/Winged helix DNA-binding domain"/>
    <property type="match status" value="1"/>
</dbReference>
<dbReference type="GO" id="GO:0000028">
    <property type="term" value="P:ribosomal small subunit assembly"/>
    <property type="evidence" value="ECO:0007669"/>
    <property type="project" value="TreeGrafter"/>
</dbReference>
<dbReference type="GO" id="GO:0022627">
    <property type="term" value="C:cytosolic small ribosomal subunit"/>
    <property type="evidence" value="ECO:0007669"/>
    <property type="project" value="TreeGrafter"/>
</dbReference>
<keyword evidence="2" id="KW-0689">Ribosomal protein</keyword>
<dbReference type="InterPro" id="IPR001266">
    <property type="entry name" value="Ribosomal_eS19"/>
</dbReference>
<dbReference type="GO" id="GO:0003735">
    <property type="term" value="F:structural constituent of ribosome"/>
    <property type="evidence" value="ECO:0007669"/>
    <property type="project" value="InterPro"/>
</dbReference>
<organism evidence="4">
    <name type="scientific">marine metagenome</name>
    <dbReference type="NCBI Taxonomy" id="408172"/>
    <lineage>
        <taxon>unclassified sequences</taxon>
        <taxon>metagenomes</taxon>
        <taxon>ecological metagenomes</taxon>
    </lineage>
</organism>
<dbReference type="Pfam" id="PF01090">
    <property type="entry name" value="Ribosomal_S19e"/>
    <property type="match status" value="1"/>
</dbReference>
<evidence type="ECO:0000256" key="3">
    <source>
        <dbReference type="ARBA" id="ARBA00023274"/>
    </source>
</evidence>
<dbReference type="InterPro" id="IPR027548">
    <property type="entry name" value="Ribosomal_eS19_archaeal"/>
</dbReference>
<dbReference type="SUPFAM" id="SSF46785">
    <property type="entry name" value="Winged helix' DNA-binding domain"/>
    <property type="match status" value="1"/>
</dbReference>
<name>A0A381YEH6_9ZZZZ</name>
<evidence type="ECO:0000256" key="1">
    <source>
        <dbReference type="ARBA" id="ARBA00010014"/>
    </source>
</evidence>